<dbReference type="InterPro" id="IPR050360">
    <property type="entry name" value="MFS_Sugar_Transporters"/>
</dbReference>
<evidence type="ECO:0000256" key="2">
    <source>
        <dbReference type="ARBA" id="ARBA00010992"/>
    </source>
</evidence>
<dbReference type="Proteomes" id="UP001281614">
    <property type="component" value="Unassembled WGS sequence"/>
</dbReference>
<protein>
    <submittedName>
        <fullName evidence="10">Hexose transporter protein</fullName>
    </submittedName>
</protein>
<evidence type="ECO:0000256" key="6">
    <source>
        <dbReference type="ARBA" id="ARBA00023136"/>
    </source>
</evidence>
<feature type="transmembrane region" description="Helical" evidence="8">
    <location>
        <begin position="302"/>
        <end position="324"/>
    </location>
</feature>
<dbReference type="InterPro" id="IPR036259">
    <property type="entry name" value="MFS_trans_sf"/>
</dbReference>
<dbReference type="Pfam" id="PF00083">
    <property type="entry name" value="Sugar_tr"/>
    <property type="match status" value="1"/>
</dbReference>
<dbReference type="FunFam" id="1.20.1250.20:FF:000134">
    <property type="entry name" value="MFS sugar transporter protein"/>
    <property type="match status" value="1"/>
</dbReference>
<name>A0AAD9YQ72_COLKA</name>
<comment type="similarity">
    <text evidence="2 7">Belongs to the major facilitator superfamily. Sugar transporter (TC 2.A.1.1) family.</text>
</comment>
<sequence>MANPPTAAAEPGLLDLTNTPTLPWWKDQGLRKLIFWQTCILAAQITVGYDEVIVGSFQALQPWQDGKLPLLCPSSLMSLNTCTAMGNPSPENLGLITCMVFIGGFFGALIAAAPADRYGRRFAIQIGSFLGVVGSIMQAASPNRSVFIGGRAVLGVGLSFTTTAGPNLLTELAHPRLRGKMASMFNVLWYLGSIIASWLTFGTGHLSTSWSWRIPSIVQATFPFLLMIATFFIPESPRWLCSRGRQHEAKEFLVKYHANGNESDPVIELEMHEIATALNLEEQSKMYTWSNLLKSKANRRRLGICLSVSVLTLWNGQGVISYYFSPILDSVGITDTTQQTGINGGMAIWNLICSVTGAFLADKLGRRRLWLISFIGMIFANVPLTITSAMYANHGSQAAAYGTVVFLFLYNAAFNIACNPLLYCYTPEILPYSIRSKGLALQVLSSQVMLTVNQYVNPIALERIGYYYFIFYLGMLFLGLALIYFTFPETKGYSLEELGMLFDDGFDVRPSILHGKDVENTSHVAQDDARKDDVKILES</sequence>
<dbReference type="GO" id="GO:0016020">
    <property type="term" value="C:membrane"/>
    <property type="evidence" value="ECO:0007669"/>
    <property type="project" value="UniProtKB-SubCell"/>
</dbReference>
<feature type="transmembrane region" description="Helical" evidence="8">
    <location>
        <begin position="181"/>
        <end position="201"/>
    </location>
</feature>
<dbReference type="EMBL" id="VYYT01000036">
    <property type="protein sequence ID" value="KAK2775387.1"/>
    <property type="molecule type" value="Genomic_DNA"/>
</dbReference>
<feature type="domain" description="Major facilitator superfamily (MFS) profile" evidence="9">
    <location>
        <begin position="36"/>
        <end position="491"/>
    </location>
</feature>
<dbReference type="PANTHER" id="PTHR48022:SF64">
    <property type="entry name" value="MAJOR FACILITATOR SUPERFAMILY (MFS) PROFILE DOMAIN-CONTAINING PROTEIN"/>
    <property type="match status" value="1"/>
</dbReference>
<evidence type="ECO:0000313" key="10">
    <source>
        <dbReference type="EMBL" id="KAK2775387.1"/>
    </source>
</evidence>
<keyword evidence="4 8" id="KW-0812">Transmembrane</keyword>
<evidence type="ECO:0000259" key="9">
    <source>
        <dbReference type="PROSITE" id="PS50850"/>
    </source>
</evidence>
<comment type="caution">
    <text evidence="10">The sequence shown here is derived from an EMBL/GenBank/DDBJ whole genome shotgun (WGS) entry which is preliminary data.</text>
</comment>
<dbReference type="InterPro" id="IPR005828">
    <property type="entry name" value="MFS_sugar_transport-like"/>
</dbReference>
<keyword evidence="11" id="KW-1185">Reference proteome</keyword>
<evidence type="ECO:0000256" key="5">
    <source>
        <dbReference type="ARBA" id="ARBA00022989"/>
    </source>
</evidence>
<dbReference type="PROSITE" id="PS50850">
    <property type="entry name" value="MFS"/>
    <property type="match status" value="1"/>
</dbReference>
<dbReference type="PANTHER" id="PTHR48022">
    <property type="entry name" value="PLASTIDIC GLUCOSE TRANSPORTER 4"/>
    <property type="match status" value="1"/>
</dbReference>
<keyword evidence="3 7" id="KW-0813">Transport</keyword>
<feature type="transmembrane region" description="Helical" evidence="8">
    <location>
        <begin position="369"/>
        <end position="392"/>
    </location>
</feature>
<dbReference type="PRINTS" id="PR00171">
    <property type="entry name" value="SUGRTRNSPORT"/>
</dbReference>
<evidence type="ECO:0000313" key="11">
    <source>
        <dbReference type="Proteomes" id="UP001281614"/>
    </source>
</evidence>
<comment type="subcellular location">
    <subcellularLocation>
        <location evidence="1">Membrane</location>
        <topology evidence="1">Multi-pass membrane protein</topology>
    </subcellularLocation>
</comment>
<evidence type="ECO:0000256" key="3">
    <source>
        <dbReference type="ARBA" id="ARBA00022448"/>
    </source>
</evidence>
<dbReference type="InterPro" id="IPR005829">
    <property type="entry name" value="Sugar_transporter_CS"/>
</dbReference>
<evidence type="ECO:0000256" key="1">
    <source>
        <dbReference type="ARBA" id="ARBA00004141"/>
    </source>
</evidence>
<dbReference type="GO" id="GO:0005351">
    <property type="term" value="F:carbohydrate:proton symporter activity"/>
    <property type="evidence" value="ECO:0007669"/>
    <property type="project" value="TreeGrafter"/>
</dbReference>
<dbReference type="SUPFAM" id="SSF103473">
    <property type="entry name" value="MFS general substrate transporter"/>
    <property type="match status" value="1"/>
</dbReference>
<feature type="transmembrane region" description="Helical" evidence="8">
    <location>
        <begin position="466"/>
        <end position="487"/>
    </location>
</feature>
<accession>A0AAD9YQ72</accession>
<dbReference type="InterPro" id="IPR003663">
    <property type="entry name" value="Sugar/inositol_transpt"/>
</dbReference>
<dbReference type="Gene3D" id="1.20.1250.20">
    <property type="entry name" value="MFS general substrate transporter like domains"/>
    <property type="match status" value="1"/>
</dbReference>
<dbReference type="AlphaFoldDB" id="A0AAD9YQ72"/>
<feature type="transmembrane region" description="Helical" evidence="8">
    <location>
        <begin position="122"/>
        <end position="140"/>
    </location>
</feature>
<dbReference type="NCBIfam" id="TIGR00879">
    <property type="entry name" value="SP"/>
    <property type="match status" value="1"/>
</dbReference>
<keyword evidence="6 8" id="KW-0472">Membrane</keyword>
<feature type="transmembrane region" description="Helical" evidence="8">
    <location>
        <begin position="213"/>
        <end position="233"/>
    </location>
</feature>
<evidence type="ECO:0000256" key="7">
    <source>
        <dbReference type="RuleBase" id="RU003346"/>
    </source>
</evidence>
<dbReference type="PROSITE" id="PS00216">
    <property type="entry name" value="SUGAR_TRANSPORT_1"/>
    <property type="match status" value="2"/>
</dbReference>
<gene>
    <name evidence="10" type="ORF">CKAH01_12756</name>
</gene>
<feature type="transmembrane region" description="Helical" evidence="8">
    <location>
        <begin position="93"/>
        <end position="115"/>
    </location>
</feature>
<keyword evidence="5 8" id="KW-1133">Transmembrane helix</keyword>
<proteinExistence type="inferred from homology"/>
<evidence type="ECO:0000256" key="4">
    <source>
        <dbReference type="ARBA" id="ARBA00022692"/>
    </source>
</evidence>
<feature type="transmembrane region" description="Helical" evidence="8">
    <location>
        <begin position="344"/>
        <end position="362"/>
    </location>
</feature>
<reference evidence="10" key="1">
    <citation type="submission" date="2023-02" db="EMBL/GenBank/DDBJ databases">
        <title>Colletotrichum kahawae CIFC_Que2 genome sequencing and assembly.</title>
        <authorList>
            <person name="Baroncelli R."/>
        </authorList>
    </citation>
    <scope>NUCLEOTIDE SEQUENCE</scope>
    <source>
        <strain evidence="10">CIFC_Que2</strain>
    </source>
</reference>
<evidence type="ECO:0000256" key="8">
    <source>
        <dbReference type="SAM" id="Phobius"/>
    </source>
</evidence>
<feature type="transmembrane region" description="Helical" evidence="8">
    <location>
        <begin position="398"/>
        <end position="418"/>
    </location>
</feature>
<organism evidence="10 11">
    <name type="scientific">Colletotrichum kahawae</name>
    <name type="common">Coffee berry disease fungus</name>
    <dbReference type="NCBI Taxonomy" id="34407"/>
    <lineage>
        <taxon>Eukaryota</taxon>
        <taxon>Fungi</taxon>
        <taxon>Dikarya</taxon>
        <taxon>Ascomycota</taxon>
        <taxon>Pezizomycotina</taxon>
        <taxon>Sordariomycetes</taxon>
        <taxon>Hypocreomycetidae</taxon>
        <taxon>Glomerellales</taxon>
        <taxon>Glomerellaceae</taxon>
        <taxon>Colletotrichum</taxon>
        <taxon>Colletotrichum gloeosporioides species complex</taxon>
    </lineage>
</organism>
<feature type="transmembrane region" description="Helical" evidence="8">
    <location>
        <begin position="146"/>
        <end position="169"/>
    </location>
</feature>
<dbReference type="InterPro" id="IPR020846">
    <property type="entry name" value="MFS_dom"/>
</dbReference>